<accession>A0A8H3DZX0</accession>
<dbReference type="Proteomes" id="UP000663827">
    <property type="component" value="Unassembled WGS sequence"/>
</dbReference>
<dbReference type="GO" id="GO:0005524">
    <property type="term" value="F:ATP binding"/>
    <property type="evidence" value="ECO:0007669"/>
    <property type="project" value="UniProtKB-KW"/>
</dbReference>
<evidence type="ECO:0000256" key="1">
    <source>
        <dbReference type="ARBA" id="ARBA00004370"/>
    </source>
</evidence>
<dbReference type="InterPro" id="IPR003593">
    <property type="entry name" value="AAA+_ATPase"/>
</dbReference>
<feature type="non-terminal residue" evidence="12">
    <location>
        <position position="1"/>
    </location>
</feature>
<dbReference type="GO" id="GO:0016020">
    <property type="term" value="C:membrane"/>
    <property type="evidence" value="ECO:0007669"/>
    <property type="project" value="UniProtKB-SubCell"/>
</dbReference>
<dbReference type="PANTHER" id="PTHR24223:SF356">
    <property type="entry name" value="ATP-BINDING CASSETTE TRANSPORTER ABC4"/>
    <property type="match status" value="1"/>
</dbReference>
<evidence type="ECO:0000256" key="2">
    <source>
        <dbReference type="ARBA" id="ARBA00022448"/>
    </source>
</evidence>
<gene>
    <name evidence="12" type="ORF">RDB_LOCUS102311</name>
</gene>
<keyword evidence="3 9" id="KW-0812">Transmembrane</keyword>
<comment type="subcellular location">
    <subcellularLocation>
        <location evidence="1">Membrane</location>
    </subcellularLocation>
</comment>
<evidence type="ECO:0000256" key="7">
    <source>
        <dbReference type="ARBA" id="ARBA00023136"/>
    </source>
</evidence>
<feature type="domain" description="ABC transmembrane type-1" evidence="11">
    <location>
        <begin position="297"/>
        <end position="439"/>
    </location>
</feature>
<evidence type="ECO:0000259" key="10">
    <source>
        <dbReference type="PROSITE" id="PS50893"/>
    </source>
</evidence>
<evidence type="ECO:0000256" key="3">
    <source>
        <dbReference type="ARBA" id="ARBA00022692"/>
    </source>
</evidence>
<reference evidence="12" key="1">
    <citation type="submission" date="2021-01" db="EMBL/GenBank/DDBJ databases">
        <authorList>
            <person name="Kaushik A."/>
        </authorList>
    </citation>
    <scope>NUCLEOTIDE SEQUENCE</scope>
    <source>
        <strain evidence="12">AG5</strain>
    </source>
</reference>
<feature type="transmembrane region" description="Helical" evidence="9">
    <location>
        <begin position="285"/>
        <end position="315"/>
    </location>
</feature>
<dbReference type="SUPFAM" id="SSF52540">
    <property type="entry name" value="P-loop containing nucleoside triphosphate hydrolases"/>
    <property type="match status" value="1"/>
</dbReference>
<dbReference type="InterPro" id="IPR027417">
    <property type="entry name" value="P-loop_NTPase"/>
</dbReference>
<comment type="caution">
    <text evidence="12">The sequence shown here is derived from an EMBL/GenBank/DDBJ whole genome shotgun (WGS) entry which is preliminary data.</text>
</comment>
<dbReference type="InterPro" id="IPR011527">
    <property type="entry name" value="ABC1_TM_dom"/>
</dbReference>
<evidence type="ECO:0000313" key="12">
    <source>
        <dbReference type="EMBL" id="CAE7167762.1"/>
    </source>
</evidence>
<evidence type="ECO:0000256" key="6">
    <source>
        <dbReference type="ARBA" id="ARBA00022989"/>
    </source>
</evidence>
<evidence type="ECO:0000256" key="9">
    <source>
        <dbReference type="SAM" id="Phobius"/>
    </source>
</evidence>
<feature type="transmembrane region" description="Helical" evidence="9">
    <location>
        <begin position="414"/>
        <end position="438"/>
    </location>
</feature>
<evidence type="ECO:0008006" key="14">
    <source>
        <dbReference type="Google" id="ProtNLM"/>
    </source>
</evidence>
<protein>
    <recommendedName>
        <fullName evidence="14">P-loop containing nucleoside triphosphate hydrolase protein</fullName>
    </recommendedName>
</protein>
<dbReference type="GO" id="GO:0140359">
    <property type="term" value="F:ABC-type transporter activity"/>
    <property type="evidence" value="ECO:0007669"/>
    <property type="project" value="InterPro"/>
</dbReference>
<proteinExistence type="predicted"/>
<evidence type="ECO:0000259" key="11">
    <source>
        <dbReference type="PROSITE" id="PS50929"/>
    </source>
</evidence>
<dbReference type="InterPro" id="IPR003439">
    <property type="entry name" value="ABC_transporter-like_ATP-bd"/>
</dbReference>
<organism evidence="12 13">
    <name type="scientific">Rhizoctonia solani</name>
    <dbReference type="NCBI Taxonomy" id="456999"/>
    <lineage>
        <taxon>Eukaryota</taxon>
        <taxon>Fungi</taxon>
        <taxon>Dikarya</taxon>
        <taxon>Basidiomycota</taxon>
        <taxon>Agaricomycotina</taxon>
        <taxon>Agaricomycetes</taxon>
        <taxon>Cantharellales</taxon>
        <taxon>Ceratobasidiaceae</taxon>
        <taxon>Rhizoctonia</taxon>
    </lineage>
</organism>
<feature type="domain" description="ABC transporter" evidence="10">
    <location>
        <begin position="1"/>
        <end position="240"/>
    </location>
</feature>
<sequence length="439" mass="48469">MVIGPTGCGKTSLLMALLGEMHYMPNGRESWVSLPRERGIAYAAQEAWIQDVTIKENILFGTEYNEERYNKGVKLYSKRLESRIDDGLVVSQCCLEPDLKLLESGDQTKVGERGVTLRLEYEKDMNSRADHYHRTQWRSEGKYCARVSLARAIYSKAEFILLDDVLSALDVHTSRWIVDKCFRGDLVGGRTLIIVTHNVAMVSEIAEFVVALGHGGRILNQGSVEDVLGAETKLGDRANTDRDPENSSGEAVDGTTGVVSEQPNAGGTSTTVEETPEVGWSALKLFFFAMGGVGFWFIYLAGFVFANIVALIQTYWLGIWARAYDTPSRPHQVNVSFYLGVYSSIGLCGSIRAARRIHDRLVSSVFAAPLYWLDATPIGRIISRFTQDVRSIDGSLPNQLQNLTDMTIQIISRFIAIIIVSPAFSLAGALLLALGVWLG</sequence>
<evidence type="ECO:0000256" key="8">
    <source>
        <dbReference type="SAM" id="MobiDB-lite"/>
    </source>
</evidence>
<dbReference type="InterPro" id="IPR050173">
    <property type="entry name" value="ABC_transporter_C-like"/>
</dbReference>
<evidence type="ECO:0000256" key="4">
    <source>
        <dbReference type="ARBA" id="ARBA00022741"/>
    </source>
</evidence>
<keyword evidence="6 9" id="KW-1133">Transmembrane helix</keyword>
<dbReference type="Pfam" id="PF00664">
    <property type="entry name" value="ABC_membrane"/>
    <property type="match status" value="1"/>
</dbReference>
<feature type="compositionally biased region" description="Polar residues" evidence="8">
    <location>
        <begin position="257"/>
        <end position="273"/>
    </location>
</feature>
<dbReference type="SUPFAM" id="SSF90123">
    <property type="entry name" value="ABC transporter transmembrane region"/>
    <property type="match status" value="1"/>
</dbReference>
<feature type="compositionally biased region" description="Basic and acidic residues" evidence="8">
    <location>
        <begin position="234"/>
        <end position="245"/>
    </location>
</feature>
<keyword evidence="7 9" id="KW-0472">Membrane</keyword>
<dbReference type="GO" id="GO:0016887">
    <property type="term" value="F:ATP hydrolysis activity"/>
    <property type="evidence" value="ECO:0007669"/>
    <property type="project" value="InterPro"/>
</dbReference>
<dbReference type="SMART" id="SM00382">
    <property type="entry name" value="AAA"/>
    <property type="match status" value="1"/>
</dbReference>
<name>A0A8H3DZX0_9AGAM</name>
<feature type="region of interest" description="Disordered" evidence="8">
    <location>
        <begin position="234"/>
        <end position="273"/>
    </location>
</feature>
<dbReference type="PANTHER" id="PTHR24223">
    <property type="entry name" value="ATP-BINDING CASSETTE SUB-FAMILY C"/>
    <property type="match status" value="1"/>
</dbReference>
<evidence type="ECO:0000313" key="13">
    <source>
        <dbReference type="Proteomes" id="UP000663827"/>
    </source>
</evidence>
<dbReference type="PROSITE" id="PS50893">
    <property type="entry name" value="ABC_TRANSPORTER_2"/>
    <property type="match status" value="1"/>
</dbReference>
<dbReference type="PROSITE" id="PS50929">
    <property type="entry name" value="ABC_TM1F"/>
    <property type="match status" value="1"/>
</dbReference>
<dbReference type="Pfam" id="PF00005">
    <property type="entry name" value="ABC_tran"/>
    <property type="match status" value="1"/>
</dbReference>
<dbReference type="Gene3D" id="3.40.50.300">
    <property type="entry name" value="P-loop containing nucleotide triphosphate hydrolases"/>
    <property type="match status" value="1"/>
</dbReference>
<keyword evidence="5" id="KW-0067">ATP-binding</keyword>
<keyword evidence="2" id="KW-0813">Transport</keyword>
<dbReference type="EMBL" id="CAJNJQ010002170">
    <property type="protein sequence ID" value="CAE7167762.1"/>
    <property type="molecule type" value="Genomic_DNA"/>
</dbReference>
<dbReference type="Gene3D" id="1.20.1560.10">
    <property type="entry name" value="ABC transporter type 1, transmembrane domain"/>
    <property type="match status" value="1"/>
</dbReference>
<dbReference type="AlphaFoldDB" id="A0A8H3DZX0"/>
<evidence type="ECO:0000256" key="5">
    <source>
        <dbReference type="ARBA" id="ARBA00022840"/>
    </source>
</evidence>
<dbReference type="InterPro" id="IPR036640">
    <property type="entry name" value="ABC1_TM_sf"/>
</dbReference>
<keyword evidence="4" id="KW-0547">Nucleotide-binding</keyword>